<feature type="transmembrane region" description="Helical" evidence="1">
    <location>
        <begin position="189"/>
        <end position="210"/>
    </location>
</feature>
<dbReference type="InterPro" id="IPR032176">
    <property type="entry name" value="DUF5009"/>
</dbReference>
<proteinExistence type="predicted"/>
<accession>A0A1E1WPQ5</accession>
<feature type="transmembrane region" description="Helical" evidence="1">
    <location>
        <begin position="287"/>
        <end position="308"/>
    </location>
</feature>
<feature type="transmembrane region" description="Helical" evidence="1">
    <location>
        <begin position="547"/>
        <end position="564"/>
    </location>
</feature>
<organism evidence="3">
    <name type="scientific">Pectinophora gossypiella</name>
    <name type="common">Cotton pink bollworm</name>
    <name type="synonym">Depressaria gossypiella</name>
    <dbReference type="NCBI Taxonomy" id="13191"/>
    <lineage>
        <taxon>Eukaryota</taxon>
        <taxon>Metazoa</taxon>
        <taxon>Ecdysozoa</taxon>
        <taxon>Arthropoda</taxon>
        <taxon>Hexapoda</taxon>
        <taxon>Insecta</taxon>
        <taxon>Pterygota</taxon>
        <taxon>Neoptera</taxon>
        <taxon>Endopterygota</taxon>
        <taxon>Lepidoptera</taxon>
        <taxon>Glossata</taxon>
        <taxon>Ditrysia</taxon>
        <taxon>Gelechioidea</taxon>
        <taxon>Gelechiidae</taxon>
        <taxon>Apatetrinae</taxon>
        <taxon>Pectinophora</taxon>
    </lineage>
</organism>
<name>A0A1E1WPQ5_PECGO</name>
<dbReference type="AlphaFoldDB" id="A0A1E1WPQ5"/>
<feature type="transmembrane region" description="Helical" evidence="1">
    <location>
        <begin position="216"/>
        <end position="241"/>
    </location>
</feature>
<dbReference type="OrthoDB" id="2149840at2759"/>
<evidence type="ECO:0000313" key="3">
    <source>
        <dbReference type="EMBL" id="JAT88980.1"/>
    </source>
</evidence>
<reference evidence="3" key="1">
    <citation type="submission" date="2015-09" db="EMBL/GenBank/DDBJ databases">
        <title>De novo assembly of Pectinophora gossypiella (Pink Bollworm) gut transcriptome.</title>
        <authorList>
            <person name="Tassone E.E."/>
        </authorList>
    </citation>
    <scope>NUCLEOTIDE SEQUENCE</scope>
</reference>
<dbReference type="PANTHER" id="PTHR31061:SF24">
    <property type="entry name" value="LD22376P"/>
    <property type="match status" value="1"/>
</dbReference>
<protein>
    <recommendedName>
        <fullName evidence="2">DUF5009 domain-containing protein</fullName>
    </recommendedName>
</protein>
<feature type="transmembrane region" description="Helical" evidence="1">
    <location>
        <begin position="445"/>
        <end position="464"/>
    </location>
</feature>
<dbReference type="Pfam" id="PF16401">
    <property type="entry name" value="DUF5009"/>
    <property type="match status" value="1"/>
</dbReference>
<evidence type="ECO:0000259" key="2">
    <source>
        <dbReference type="Pfam" id="PF16401"/>
    </source>
</evidence>
<feature type="transmembrane region" description="Helical" evidence="1">
    <location>
        <begin position="476"/>
        <end position="498"/>
    </location>
</feature>
<sequence length="572" mass="62844">MSLGKFENVGAFVRDCRNGTLLYDEACLEVITSETVTFWSQYEECEGCKLVLTKTLETTGEIVLKTLSPVHYAVKNGNGQICNGTYLFGEFGQYTLNLTEATKEECLPRMKAEPDAAHLPILTAVVVLLAMATLWYIVKGIGKRLLTHSFVANYFNREDNELGSETRVLTAEVSAPRAPTRSRLRSLDIFRGFCIALMIFVNAGGGGYAIFSHSTWNGITVADVVFPWFAFAMGEALVLSLNARLRTSLPRTTAFYQVARRALLLAIIGIILGAVNVSWAHVRLPGVLQRLAAMYLVVGALECVFMPTSQNITPGRSLFRDIAAGWRQWLATILLVTVQVCVTMLVAAPNCPRGYVGPGGLHMSAYGQDLRGCTGGIAGYIDRVVLGASHLYKRGSFRILYAATVAFDPEGLLGILSGVLVVQAGAHATRIMLAYNHARARIMRWVFWSIIFGVTGGALCLFSKNGGPIPINKNLWSLSYCLVTSSMALFIQAVLYFIVDLKNKWGGRPLYYAGQNALFLYIGSELLKKHFPFYYSVPAPTHAQLLATHAATMLLWLAVGVALYKRRIFITL</sequence>
<evidence type="ECO:0000256" key="1">
    <source>
        <dbReference type="SAM" id="Phobius"/>
    </source>
</evidence>
<keyword evidence="1" id="KW-1133">Transmembrane helix</keyword>
<dbReference type="EMBL" id="GDQN01002074">
    <property type="protein sequence ID" value="JAT88980.1"/>
    <property type="molecule type" value="Transcribed_RNA"/>
</dbReference>
<feature type="transmembrane region" description="Helical" evidence="1">
    <location>
        <begin position="510"/>
        <end position="527"/>
    </location>
</feature>
<feature type="transmembrane region" description="Helical" evidence="1">
    <location>
        <begin position="329"/>
        <end position="348"/>
    </location>
</feature>
<keyword evidence="1" id="KW-0812">Transmembrane</keyword>
<feature type="transmembrane region" description="Helical" evidence="1">
    <location>
        <begin position="262"/>
        <end position="281"/>
    </location>
</feature>
<gene>
    <name evidence="3" type="ORF">g.9429</name>
</gene>
<feature type="domain" description="DUF5009" evidence="2">
    <location>
        <begin position="216"/>
        <end position="296"/>
    </location>
</feature>
<feature type="transmembrane region" description="Helical" evidence="1">
    <location>
        <begin position="117"/>
        <end position="138"/>
    </location>
</feature>
<dbReference type="PANTHER" id="PTHR31061">
    <property type="entry name" value="LD22376P"/>
    <property type="match status" value="1"/>
</dbReference>
<keyword evidence="1" id="KW-0472">Membrane</keyword>